<evidence type="ECO:0000313" key="3">
    <source>
        <dbReference type="EMBL" id="OSY87796.1"/>
    </source>
</evidence>
<reference evidence="3 4" key="1">
    <citation type="submission" date="2015-03" db="EMBL/GenBank/DDBJ databases">
        <title>Genome sequence of Tenacibaculum sp. S2-2, isolated from intestinal microbiota of sea cucumber, Apostichopus japonicas.</title>
        <authorList>
            <person name="Shao Z."/>
            <person name="Wang L."/>
            <person name="Li X."/>
        </authorList>
    </citation>
    <scope>NUCLEOTIDE SEQUENCE [LARGE SCALE GENOMIC DNA]</scope>
    <source>
        <strain evidence="3 4">S2-2</strain>
    </source>
</reference>
<evidence type="ECO:0000259" key="2">
    <source>
        <dbReference type="Pfam" id="PF13239"/>
    </source>
</evidence>
<dbReference type="RefSeq" id="WP_086030860.1">
    <property type="nucleotide sequence ID" value="NZ_LAPZ01000007.1"/>
</dbReference>
<dbReference type="InterPro" id="IPR025698">
    <property type="entry name" value="2TM_dom"/>
</dbReference>
<sequence length="115" mass="13642">MDHRNYIEEQRYVKAKKRVNDIKGFYIHFTVYVLVNIFISGVIIFGLTNDEGRSFSDAITHPGVYMTWMGWGIGVFFHWLGVFGFPTVMTKGWEERKIQELMKEEEERSNRITKK</sequence>
<dbReference type="AlphaFoldDB" id="A0A1Y2PBD6"/>
<keyword evidence="4" id="KW-1185">Reference proteome</keyword>
<evidence type="ECO:0000256" key="1">
    <source>
        <dbReference type="SAM" id="Phobius"/>
    </source>
</evidence>
<keyword evidence="1" id="KW-0812">Transmembrane</keyword>
<dbReference type="OrthoDB" id="8965954at2"/>
<dbReference type="Proteomes" id="UP000194221">
    <property type="component" value="Unassembled WGS sequence"/>
</dbReference>
<evidence type="ECO:0000313" key="4">
    <source>
        <dbReference type="Proteomes" id="UP000194221"/>
    </source>
</evidence>
<protein>
    <recommendedName>
        <fullName evidence="2">2TM domain-containing protein</fullName>
    </recommendedName>
</protein>
<feature type="transmembrane region" description="Helical" evidence="1">
    <location>
        <begin position="25"/>
        <end position="48"/>
    </location>
</feature>
<dbReference type="Pfam" id="PF13239">
    <property type="entry name" value="2TM"/>
    <property type="match status" value="1"/>
</dbReference>
<dbReference type="STRING" id="1635173.WH52_10255"/>
<dbReference type="InParanoid" id="A0A1Y2PBD6"/>
<keyword evidence="1" id="KW-0472">Membrane</keyword>
<comment type="caution">
    <text evidence="3">The sequence shown here is derived from an EMBL/GenBank/DDBJ whole genome shotgun (WGS) entry which is preliminary data.</text>
</comment>
<feature type="domain" description="2TM" evidence="2">
    <location>
        <begin position="14"/>
        <end position="103"/>
    </location>
</feature>
<gene>
    <name evidence="3" type="ORF">WH52_10255</name>
</gene>
<name>A0A1Y2PBD6_9FLAO</name>
<keyword evidence="1" id="KW-1133">Transmembrane helix</keyword>
<feature type="transmembrane region" description="Helical" evidence="1">
    <location>
        <begin position="68"/>
        <end position="89"/>
    </location>
</feature>
<dbReference type="EMBL" id="LAPZ01000007">
    <property type="protein sequence ID" value="OSY87796.1"/>
    <property type="molecule type" value="Genomic_DNA"/>
</dbReference>
<organism evidence="3 4">
    <name type="scientific">Tenacibaculum holothuriorum</name>
    <dbReference type="NCBI Taxonomy" id="1635173"/>
    <lineage>
        <taxon>Bacteria</taxon>
        <taxon>Pseudomonadati</taxon>
        <taxon>Bacteroidota</taxon>
        <taxon>Flavobacteriia</taxon>
        <taxon>Flavobacteriales</taxon>
        <taxon>Flavobacteriaceae</taxon>
        <taxon>Tenacibaculum</taxon>
    </lineage>
</organism>
<accession>A0A1Y2PBD6</accession>
<proteinExistence type="predicted"/>